<evidence type="ECO:0000256" key="1">
    <source>
        <dbReference type="SAM" id="MobiDB-lite"/>
    </source>
</evidence>
<proteinExistence type="predicted"/>
<comment type="caution">
    <text evidence="2">The sequence shown here is derived from an EMBL/GenBank/DDBJ whole genome shotgun (WGS) entry which is preliminary data.</text>
</comment>
<reference evidence="2" key="1">
    <citation type="journal article" date="2023" name="G3 (Bethesda)">
        <title>Whole genome assembly and annotation of the endangered Caribbean coral Acropora cervicornis.</title>
        <authorList>
            <person name="Selwyn J.D."/>
            <person name="Vollmer S.V."/>
        </authorList>
    </citation>
    <scope>NUCLEOTIDE SEQUENCE</scope>
    <source>
        <strain evidence="2">K2</strain>
    </source>
</reference>
<dbReference type="PANTHER" id="PTHR46579:SF2">
    <property type="entry name" value="C2H2-TYPE DOMAIN-CONTAINING PROTEIN"/>
    <property type="match status" value="1"/>
</dbReference>
<name>A0AAD9UZU0_ACRCE</name>
<gene>
    <name evidence="2" type="ORF">P5673_022674</name>
</gene>
<keyword evidence="3" id="KW-1185">Reference proteome</keyword>
<feature type="region of interest" description="Disordered" evidence="1">
    <location>
        <begin position="1051"/>
        <end position="1070"/>
    </location>
</feature>
<dbReference type="Proteomes" id="UP001249851">
    <property type="component" value="Unassembled WGS sequence"/>
</dbReference>
<dbReference type="PANTHER" id="PTHR46579">
    <property type="entry name" value="F5/8 TYPE C DOMAIN-CONTAINING PROTEIN-RELATED"/>
    <property type="match status" value="1"/>
</dbReference>
<evidence type="ECO:0008006" key="4">
    <source>
        <dbReference type="Google" id="ProtNLM"/>
    </source>
</evidence>
<dbReference type="EMBL" id="JARQWQ010000061">
    <property type="protein sequence ID" value="KAK2555650.1"/>
    <property type="molecule type" value="Genomic_DNA"/>
</dbReference>
<dbReference type="CDD" id="cd10442">
    <property type="entry name" value="GIY-YIG_PLEs"/>
    <property type="match status" value="1"/>
</dbReference>
<evidence type="ECO:0000313" key="3">
    <source>
        <dbReference type="Proteomes" id="UP001249851"/>
    </source>
</evidence>
<protein>
    <recommendedName>
        <fullName evidence="4">Reverse transcriptase domain-containing protein</fullName>
    </recommendedName>
</protein>
<feature type="compositionally biased region" description="Basic residues" evidence="1">
    <location>
        <begin position="1052"/>
        <end position="1063"/>
    </location>
</feature>
<sequence length="1753" mass="202863">MALRHYANRSELITCNCLVPWFLLGVLRLRWRPLSSVPKAWARGMGTLGCPGSNVPLSVTLAGSKGKDEPIRLVPVSLQELPETGAVRLKPPNGAPLPEDNSEIDIQSFEYADEIRKTDGMWNEQMEEKVNCSELRSLLLFLLLWQAMFKVADRAIVLLLKFLKLFLAAIGKMMQSEVLLNFANIIPQTLYFIEKNLCLHKDNFIKYAVCPKCKTLYKFDDCIQWRPNGEEVSKKCRHVNYPHHPHKTRRKPCGTILMKTMRSKSGRTFLYPKQVYCFKKVTSSLEDLINKHNFMDNCEKWRNRFNELPDNILGDCFEGRIWREFQYVDGEPFLAVPNNFGLMLNVDWFQPTLHRSDSIGVIYMVVMNLPRDERFKPENLLVVGIIPGPKEPKHHISSFLQPLVDDLIDLWDGVILGYESGSQEMFRAAVLALSSDIPATRKCGGFVGHNAKKGCSKCFKEFPRASFGDKPDFSGFDRESWEPRSNSDHRSAADKVRQAKTPSDAQKFASMTGARYSVLFQLPYYDAVRFALIDPMHNLLLGTAKHVLKTWIEMGLLSDSDLQRLQKRVNLVKPPSEIGRIPSKISEGFKGFTADQWKNWVCIYSLFALKGVIPNEHYGMWTAFVHACQLLCRKVITKEECNEADQKLMRFCIMFEALCGKEKCTPNMHLHGHLQECLLDNGPVFSFWCFSFERYNGMLGDYHTNNINIGVQIMRKFLREKELMRTPFPEGMEEFQQLLYCENKQKGTLLEASVGLQLFSNMIESEIGNPADVDLSKSETQVPLPPIKRDAIESADVRKLQKTYERMYAARRILHIPSFCDKFKHLLYKGCRYTSDFTAHQQASTVFLQWFDDSSRPAVIREFLQHDVVIEMNCGKSQRVTHILALVEWYARHPQCNRYSKPVEVWANYFESLVPEQAHYVPVGRFQSNCVSVSCAKCDRQYVGETKQKVSARLSGHRSSIKKHANTFIAQHFNLPGHTMDDIRVQPIEHITRNPGETEKDITIRRLDRERFWMLELGTMYPYGLNDRLQHVGNVSHSSVRSRHNVFNLVHRQQRRNRSHGHRSNSSSTSEITLDLLRNLYNGGQGHGNLHRLLTTLHSARLPNLHKLFTECKQLIVANQDQRFRSIVLDVCCKRLFFPVRTDTNSTAKPRRRFIKVFFHNKGIDNVKLTSILHNKLVRSKVPIYFQEQDPPLVSYKYTNNISRSVFNYNQTLRNINLDDYHNASSSCDCESSTFRYEPHGHVITGDLRIVRNRKLRRLLEKGPKYREQNIIDWKLNKKILLTAIDDYAKNWSKREGYHVSALEEWSETVKLIISNRIKHMQHRNFGPCQKILEDSHIKTYLTELQRKYVLVPADKAGNNIIFVCKYYYIRTLMEELGINSGTNLNSTYINQVNTVDELIQTHATTLADVFNITLQQKEKNLPQIYWIPKLHKTPYKARFIAGSRSCTTTRLSKLITECLKLVRSHCTAHCKTIRERTGVNSTWIINNSLDVIRTLEEKQLSLTHGKTFIATNYFRTFWTNDRMAMRELCLTIDFLIDNIYIRFGSSVFRQVIGIPMGTNSAPLLADLFLHTFEYDFMVKTMKHDITKAVQFSNTFRYIDDLFSINNVDFGNYISAIYPPELQLTDTSTSSTEVCYLDTHIKTGGTNTPFRISIYDKRDDFTFRIVNFPHLDSNIPANPAYGVYISQLVRYARICTSKVDFMNRLRGLSLRLRQQGFLTNLLQRTFTKFFNRHGLIVEKYGATLREMRFAIQA</sequence>
<evidence type="ECO:0000313" key="2">
    <source>
        <dbReference type="EMBL" id="KAK2555650.1"/>
    </source>
</evidence>
<reference evidence="2" key="2">
    <citation type="journal article" date="2023" name="Science">
        <title>Genomic signatures of disease resistance in endangered staghorn corals.</title>
        <authorList>
            <person name="Vollmer S.V."/>
            <person name="Selwyn J.D."/>
            <person name="Despard B.A."/>
            <person name="Roesel C.L."/>
        </authorList>
    </citation>
    <scope>NUCLEOTIDE SEQUENCE</scope>
    <source>
        <strain evidence="2">K2</strain>
    </source>
</reference>
<dbReference type="InterPro" id="IPR004242">
    <property type="entry name" value="Transposase_21"/>
</dbReference>
<organism evidence="2 3">
    <name type="scientific">Acropora cervicornis</name>
    <name type="common">Staghorn coral</name>
    <dbReference type="NCBI Taxonomy" id="6130"/>
    <lineage>
        <taxon>Eukaryota</taxon>
        <taxon>Metazoa</taxon>
        <taxon>Cnidaria</taxon>
        <taxon>Anthozoa</taxon>
        <taxon>Hexacorallia</taxon>
        <taxon>Scleractinia</taxon>
        <taxon>Astrocoeniina</taxon>
        <taxon>Acroporidae</taxon>
        <taxon>Acropora</taxon>
    </lineage>
</organism>
<feature type="region of interest" description="Disordered" evidence="1">
    <location>
        <begin position="477"/>
        <end position="501"/>
    </location>
</feature>
<feature type="compositionally biased region" description="Basic and acidic residues" evidence="1">
    <location>
        <begin position="477"/>
        <end position="497"/>
    </location>
</feature>
<dbReference type="Pfam" id="PF02992">
    <property type="entry name" value="Transposase_21"/>
    <property type="match status" value="1"/>
</dbReference>
<accession>A0AAD9UZU0</accession>